<keyword evidence="2" id="KW-1185">Reference proteome</keyword>
<dbReference type="EMBL" id="BMOD01000010">
    <property type="protein sequence ID" value="GGJ40965.1"/>
    <property type="molecule type" value="Genomic_DNA"/>
</dbReference>
<reference evidence="2" key="1">
    <citation type="journal article" date="2019" name="Int. J. Syst. Evol. Microbiol.">
        <title>The Global Catalogue of Microorganisms (GCM) 10K type strain sequencing project: providing services to taxonomists for standard genome sequencing and annotation.</title>
        <authorList>
            <consortium name="The Broad Institute Genomics Platform"/>
            <consortium name="The Broad Institute Genome Sequencing Center for Infectious Disease"/>
            <person name="Wu L."/>
            <person name="Ma J."/>
        </authorList>
    </citation>
    <scope>NUCLEOTIDE SEQUENCE [LARGE SCALE GENOMIC DNA]</scope>
    <source>
        <strain evidence="2">JCM 14370</strain>
    </source>
</reference>
<dbReference type="Pfam" id="PF10978">
    <property type="entry name" value="DUF2785"/>
    <property type="match status" value="1"/>
</dbReference>
<proteinExistence type="predicted"/>
<dbReference type="InterPro" id="IPR021247">
    <property type="entry name" value="DUF2785"/>
</dbReference>
<evidence type="ECO:0000313" key="2">
    <source>
        <dbReference type="Proteomes" id="UP000632222"/>
    </source>
</evidence>
<name>A0ABQ2D3G1_9DEIO</name>
<gene>
    <name evidence="1" type="ORF">GCM10008938_28770</name>
</gene>
<sequence>MNRDQWQQVIDSDYQLPEGVSLHEATRELLDFLSSTDGFLRDTVGYFTLSAWIERGMYPEAELQSLLSWTQDNLRLGLGTSGHDSVFLRSFSVLILSEIIGFDGENPVLPEAERHAALERTLEYLAEECDLRGYVPEKGWAHAIAHGADALMVFAAHPHSTPTQILAVLDSIQDLVLMEHVYLYSEEKRLARAAHAALARLGTENIHLWLEHTLDRVQPDWYASPEQAAARLNLQGFLNALVLISKETEQHPLQEAVQEALLQLR</sequence>
<dbReference type="Proteomes" id="UP000632222">
    <property type="component" value="Unassembled WGS sequence"/>
</dbReference>
<organism evidence="1 2">
    <name type="scientific">Deinococcus roseus</name>
    <dbReference type="NCBI Taxonomy" id="392414"/>
    <lineage>
        <taxon>Bacteria</taxon>
        <taxon>Thermotogati</taxon>
        <taxon>Deinococcota</taxon>
        <taxon>Deinococci</taxon>
        <taxon>Deinococcales</taxon>
        <taxon>Deinococcaceae</taxon>
        <taxon>Deinococcus</taxon>
    </lineage>
</organism>
<comment type="caution">
    <text evidence="1">The sequence shown here is derived from an EMBL/GenBank/DDBJ whole genome shotgun (WGS) entry which is preliminary data.</text>
</comment>
<evidence type="ECO:0000313" key="1">
    <source>
        <dbReference type="EMBL" id="GGJ40965.1"/>
    </source>
</evidence>
<dbReference type="RefSeq" id="WP_189003448.1">
    <property type="nucleotide sequence ID" value="NZ_BMOD01000010.1"/>
</dbReference>
<protein>
    <submittedName>
        <fullName evidence="1">Membrane protein</fullName>
    </submittedName>
</protein>
<accession>A0ABQ2D3G1</accession>